<feature type="compositionally biased region" description="Basic and acidic residues" evidence="1">
    <location>
        <begin position="211"/>
        <end position="228"/>
    </location>
</feature>
<feature type="region of interest" description="Disordered" evidence="1">
    <location>
        <begin position="67"/>
        <end position="92"/>
    </location>
</feature>
<evidence type="ECO:0000313" key="2">
    <source>
        <dbReference type="EMBL" id="BAH95580.1"/>
    </source>
</evidence>
<organism evidence="2 3">
    <name type="scientific">Oryza sativa subsp. japonica</name>
    <name type="common">Rice</name>
    <dbReference type="NCBI Taxonomy" id="39947"/>
    <lineage>
        <taxon>Eukaryota</taxon>
        <taxon>Viridiplantae</taxon>
        <taxon>Streptophyta</taxon>
        <taxon>Embryophyta</taxon>
        <taxon>Tracheophyta</taxon>
        <taxon>Spermatophyta</taxon>
        <taxon>Magnoliopsida</taxon>
        <taxon>Liliopsida</taxon>
        <taxon>Poales</taxon>
        <taxon>Poaceae</taxon>
        <taxon>BOP clade</taxon>
        <taxon>Oryzoideae</taxon>
        <taxon>Oryzeae</taxon>
        <taxon>Oryzinae</taxon>
        <taxon>Oryza</taxon>
        <taxon>Oryza sativa</taxon>
    </lineage>
</organism>
<dbReference type="KEGG" id="dosa:Os12g0230166"/>
<evidence type="ECO:0000313" key="3">
    <source>
        <dbReference type="Proteomes" id="UP000000763"/>
    </source>
</evidence>
<gene>
    <name evidence="2" type="ordered locus">Os12g0230166</name>
</gene>
<reference evidence="2 3" key="1">
    <citation type="journal article" date="2005" name="Nature">
        <title>The map-based sequence of the rice genome.</title>
        <authorList>
            <consortium name="International rice genome sequencing project (IRGSP)"/>
            <person name="Matsumoto T."/>
            <person name="Wu J."/>
            <person name="Kanamori H."/>
            <person name="Katayose Y."/>
            <person name="Fujisawa M."/>
            <person name="Namiki N."/>
            <person name="Mizuno H."/>
            <person name="Yamamoto K."/>
            <person name="Antonio B.A."/>
            <person name="Baba T."/>
            <person name="Sakata K."/>
            <person name="Nagamura Y."/>
            <person name="Aoki H."/>
            <person name="Arikawa K."/>
            <person name="Arita K."/>
            <person name="Bito T."/>
            <person name="Chiden Y."/>
            <person name="Fujitsuka N."/>
            <person name="Fukunaka R."/>
            <person name="Hamada M."/>
            <person name="Harada C."/>
            <person name="Hayashi A."/>
            <person name="Hijishita S."/>
            <person name="Honda M."/>
            <person name="Hosokawa S."/>
            <person name="Ichikawa Y."/>
            <person name="Idonuma A."/>
            <person name="Iijima M."/>
            <person name="Ikeda M."/>
            <person name="Ikeno M."/>
            <person name="Ito K."/>
            <person name="Ito S."/>
            <person name="Ito T."/>
            <person name="Ito Y."/>
            <person name="Ito Y."/>
            <person name="Iwabuchi A."/>
            <person name="Kamiya K."/>
            <person name="Karasawa W."/>
            <person name="Kurita K."/>
            <person name="Katagiri S."/>
            <person name="Kikuta A."/>
            <person name="Kobayashi H."/>
            <person name="Kobayashi N."/>
            <person name="Machita K."/>
            <person name="Maehara T."/>
            <person name="Masukawa M."/>
            <person name="Mizubayashi T."/>
            <person name="Mukai Y."/>
            <person name="Nagasaki H."/>
            <person name="Nagata Y."/>
            <person name="Naito S."/>
            <person name="Nakashima M."/>
            <person name="Nakama Y."/>
            <person name="Nakamichi Y."/>
            <person name="Nakamura M."/>
            <person name="Meguro A."/>
            <person name="Negishi M."/>
            <person name="Ohta I."/>
            <person name="Ohta T."/>
            <person name="Okamoto M."/>
            <person name="Ono N."/>
            <person name="Saji S."/>
            <person name="Sakaguchi M."/>
            <person name="Sakai K."/>
            <person name="Shibata M."/>
            <person name="Shimokawa T."/>
            <person name="Song J."/>
            <person name="Takazaki Y."/>
            <person name="Terasawa K."/>
            <person name="Tsugane M."/>
            <person name="Tsuji K."/>
            <person name="Ueda S."/>
            <person name="Waki K."/>
            <person name="Yamagata H."/>
            <person name="Yamamoto M."/>
            <person name="Yamamoto S."/>
            <person name="Yamane H."/>
            <person name="Yoshiki S."/>
            <person name="Yoshihara R."/>
            <person name="Yukawa K."/>
            <person name="Zhong H."/>
            <person name="Yano M."/>
            <person name="Yuan Q."/>
            <person name="Ouyang S."/>
            <person name="Liu J."/>
            <person name="Jones K.M."/>
            <person name="Gansberger K."/>
            <person name="Moffat K."/>
            <person name="Hill J."/>
            <person name="Bera J."/>
            <person name="Fadrosh D."/>
            <person name="Jin S."/>
            <person name="Johri S."/>
            <person name="Kim M."/>
            <person name="Overton L."/>
            <person name="Reardon M."/>
            <person name="Tsitrin T."/>
            <person name="Vuong H."/>
            <person name="Weaver B."/>
            <person name="Ciecko A."/>
            <person name="Tallon L."/>
            <person name="Jackson J."/>
            <person name="Pai G."/>
            <person name="Aken S.V."/>
            <person name="Utterback T."/>
            <person name="Reidmuller S."/>
            <person name="Feldblyum T."/>
            <person name="Hsiao J."/>
            <person name="Zismann V."/>
            <person name="Iobst S."/>
            <person name="de Vazeille A.R."/>
            <person name="Buell C.R."/>
            <person name="Ying K."/>
            <person name="Li Y."/>
            <person name="Lu T."/>
            <person name="Huang Y."/>
            <person name="Zhao Q."/>
            <person name="Feng Q."/>
            <person name="Zhang L."/>
            <person name="Zhu J."/>
            <person name="Weng Q."/>
            <person name="Mu J."/>
            <person name="Lu Y."/>
            <person name="Fan D."/>
            <person name="Liu Y."/>
            <person name="Guan J."/>
            <person name="Zhang Y."/>
            <person name="Yu S."/>
            <person name="Liu X."/>
            <person name="Zhang Y."/>
            <person name="Hong G."/>
            <person name="Han B."/>
            <person name="Choisne N."/>
            <person name="Demange N."/>
            <person name="Orjeda G."/>
            <person name="Samain S."/>
            <person name="Cattolico L."/>
            <person name="Pelletier E."/>
            <person name="Couloux A."/>
            <person name="Segurens B."/>
            <person name="Wincker P."/>
            <person name="D'Hont A."/>
            <person name="Scarpelli C."/>
            <person name="Weissenbach J."/>
            <person name="Salanoubat M."/>
            <person name="Quetier F."/>
            <person name="Yu Y."/>
            <person name="Kim H.R."/>
            <person name="Rambo T."/>
            <person name="Currie J."/>
            <person name="Collura K."/>
            <person name="Luo M."/>
            <person name="Yang T."/>
            <person name="Ammiraju J.S.S."/>
            <person name="Engler F."/>
            <person name="Soderlund C."/>
            <person name="Wing R.A."/>
            <person name="Palmer L.E."/>
            <person name="de la Bastide M."/>
            <person name="Spiegel L."/>
            <person name="Nascimento L."/>
            <person name="Zutavern T."/>
            <person name="O'Shaughnessy A."/>
            <person name="Dike S."/>
            <person name="Dedhia N."/>
            <person name="Preston R."/>
            <person name="Balija V."/>
            <person name="McCombie W.R."/>
            <person name="Chow T."/>
            <person name="Chen H."/>
            <person name="Chung M."/>
            <person name="Chen C."/>
            <person name="Shaw J."/>
            <person name="Wu H."/>
            <person name="Hsiao K."/>
            <person name="Chao Y."/>
            <person name="Chu M."/>
            <person name="Cheng C."/>
            <person name="Hour A."/>
            <person name="Lee P."/>
            <person name="Lin S."/>
            <person name="Lin Y."/>
            <person name="Liou J."/>
            <person name="Liu S."/>
            <person name="Hsing Y."/>
            <person name="Raghuvanshi S."/>
            <person name="Mohanty A."/>
            <person name="Bharti A.K."/>
            <person name="Gaur A."/>
            <person name="Gupta V."/>
            <person name="Kumar D."/>
            <person name="Ravi V."/>
            <person name="Vij S."/>
            <person name="Kapur A."/>
            <person name="Khurana P."/>
            <person name="Khurana P."/>
            <person name="Khurana J.P."/>
            <person name="Tyagi A.K."/>
            <person name="Gaikwad K."/>
            <person name="Singh A."/>
            <person name="Dalal V."/>
            <person name="Srivastava S."/>
            <person name="Dixit A."/>
            <person name="Pal A.K."/>
            <person name="Ghazi I.A."/>
            <person name="Yadav M."/>
            <person name="Pandit A."/>
            <person name="Bhargava A."/>
            <person name="Sureshbabu K."/>
            <person name="Batra K."/>
            <person name="Sharma T.R."/>
            <person name="Mohapatra T."/>
            <person name="Singh N.K."/>
            <person name="Messing J."/>
            <person name="Nelson A.B."/>
            <person name="Fuks G."/>
            <person name="Kavchok S."/>
            <person name="Keizer G."/>
            <person name="Linton E."/>
            <person name="Llaca V."/>
            <person name="Song R."/>
            <person name="Tanyolac B."/>
            <person name="Young S."/>
            <person name="Ho-Il K."/>
            <person name="Hahn J.H."/>
            <person name="Sangsakoo G."/>
            <person name="Vanavichit A."/>
            <person name="de Mattos Luiz.A.T."/>
            <person name="Zimmer P.D."/>
            <person name="Malone G."/>
            <person name="Dellagostin O."/>
            <person name="de Oliveira A.C."/>
            <person name="Bevan M."/>
            <person name="Bancroft I."/>
            <person name="Minx P."/>
            <person name="Cordum H."/>
            <person name="Wilson R."/>
            <person name="Cheng Z."/>
            <person name="Jin W."/>
            <person name="Jiang J."/>
            <person name="Leong S.A."/>
            <person name="Iwama H."/>
            <person name="Gojobori T."/>
            <person name="Itoh T."/>
            <person name="Niimura Y."/>
            <person name="Fujii Y."/>
            <person name="Habara T."/>
            <person name="Sakai H."/>
            <person name="Sato Y."/>
            <person name="Wilson G."/>
            <person name="Kumar K."/>
            <person name="McCouch S."/>
            <person name="Juretic N."/>
            <person name="Hoen D."/>
            <person name="Wright S."/>
            <person name="Bruskiewich R."/>
            <person name="Bureau T."/>
            <person name="Miyao A."/>
            <person name="Hirochika H."/>
            <person name="Nishikawa T."/>
            <person name="Kadowaki K."/>
            <person name="Sugiura M."/>
            <person name="Burr B."/>
            <person name="Sasaki T."/>
        </authorList>
    </citation>
    <scope>NUCLEOTIDE SEQUENCE [LARGE SCALE GENOMIC DNA]</scope>
    <source>
        <strain evidence="3">cv. Nipponbare</strain>
    </source>
</reference>
<dbReference type="AlphaFoldDB" id="C7J9N8"/>
<evidence type="ECO:0000256" key="1">
    <source>
        <dbReference type="SAM" id="MobiDB-lite"/>
    </source>
</evidence>
<name>C7J9N8_ORYSJ</name>
<dbReference type="Proteomes" id="UP000000763">
    <property type="component" value="Chromosome 12"/>
</dbReference>
<protein>
    <submittedName>
        <fullName evidence="2">Os12g0230166 protein</fullName>
    </submittedName>
</protein>
<feature type="compositionally biased region" description="Low complexity" evidence="1">
    <location>
        <begin position="83"/>
        <end position="92"/>
    </location>
</feature>
<dbReference type="EMBL" id="AP008218">
    <property type="protein sequence ID" value="BAH95580.1"/>
    <property type="molecule type" value="Genomic_DNA"/>
</dbReference>
<accession>C7J9N8</accession>
<feature type="region of interest" description="Disordered" evidence="1">
    <location>
        <begin position="207"/>
        <end position="228"/>
    </location>
</feature>
<proteinExistence type="predicted"/>
<sequence length="228" mass="25313">MRSKSSPPSQTSMTRWTASASSNASRSLTTLACAGSDRMMATSRRTSSTSTLLRSFRLLIDLHASRSPVTASRHRRVTPNSPRPSSSPISYRRSISSAAITPPLPLLPLLPSTVAGSFDITARAASDTEETVERHRMLAAPITRLPPRVCGAVELPQRRRLSAPDGRDTQQLPILFLFFDLLLLLLHRRRRCRATANVRRRSRRRNCCGRTNDRTNERTSARAPEGGR</sequence>
<reference evidence="3" key="2">
    <citation type="journal article" date="2008" name="Nucleic Acids Res.">
        <title>The rice annotation project database (RAP-DB): 2008 update.</title>
        <authorList>
            <consortium name="The rice annotation project (RAP)"/>
        </authorList>
    </citation>
    <scope>GENOME REANNOTATION</scope>
    <source>
        <strain evidence="3">cv. Nipponbare</strain>
    </source>
</reference>
<feature type="region of interest" description="Disordered" evidence="1">
    <location>
        <begin position="1"/>
        <end position="22"/>
    </location>
</feature>